<reference evidence="1" key="1">
    <citation type="submission" date="2020-08" db="EMBL/GenBank/DDBJ databases">
        <title>Genome public.</title>
        <authorList>
            <person name="Liu C."/>
            <person name="Sun Q."/>
        </authorList>
    </citation>
    <scope>NUCLEOTIDE SEQUENCE</scope>
    <source>
        <strain evidence="1">NSJ-50</strain>
    </source>
</reference>
<evidence type="ECO:0000313" key="2">
    <source>
        <dbReference type="Proteomes" id="UP000647416"/>
    </source>
</evidence>
<keyword evidence="2" id="KW-1185">Reference proteome</keyword>
<gene>
    <name evidence="1" type="ORF">H8706_08385</name>
</gene>
<dbReference type="EMBL" id="JACRTE010000010">
    <property type="protein sequence ID" value="MBC8596884.1"/>
    <property type="molecule type" value="Genomic_DNA"/>
</dbReference>
<name>A0A926FEA8_9FIRM</name>
<accession>A0A926FEA8</accession>
<organism evidence="1 2">
    <name type="scientific">Qingrenia yutianensis</name>
    <dbReference type="NCBI Taxonomy" id="2763676"/>
    <lineage>
        <taxon>Bacteria</taxon>
        <taxon>Bacillati</taxon>
        <taxon>Bacillota</taxon>
        <taxon>Clostridia</taxon>
        <taxon>Eubacteriales</taxon>
        <taxon>Oscillospiraceae</taxon>
        <taxon>Qingrenia</taxon>
    </lineage>
</organism>
<comment type="caution">
    <text evidence="1">The sequence shown here is derived from an EMBL/GenBank/DDBJ whole genome shotgun (WGS) entry which is preliminary data.</text>
</comment>
<dbReference type="AlphaFoldDB" id="A0A926FEA8"/>
<dbReference type="Proteomes" id="UP000647416">
    <property type="component" value="Unassembled WGS sequence"/>
</dbReference>
<evidence type="ECO:0000313" key="1">
    <source>
        <dbReference type="EMBL" id="MBC8596884.1"/>
    </source>
</evidence>
<evidence type="ECO:0008006" key="3">
    <source>
        <dbReference type="Google" id="ProtNLM"/>
    </source>
</evidence>
<dbReference type="RefSeq" id="WP_262432261.1">
    <property type="nucleotide sequence ID" value="NZ_JACRTE010000010.1"/>
</dbReference>
<proteinExistence type="predicted"/>
<protein>
    <recommendedName>
        <fullName evidence="3">Apea-like HEPN domain-containing protein</fullName>
    </recommendedName>
</protein>
<sequence>MIKMNLDHWNIEDKHRIGGILFAQTFIESVFMYSFDSYKAPALNAHYLCYDLLNTIHLTETKVMNKGNLLPLYEELNYTLENDISMKGFFIDKDIFYTFKDKNGDFYSLNCFENITSKKIKDSISFLKTTFESDMNYMNTLYIMLIKNIDSAVYTYEVLSNIVKLSRSIVTELINSGYSKAYLYTVANNHFFDNSNQIDDGISHVQKFFEFINLKAKNYKVMLGINIKSYEFFGKYIKGDFRKPKEQEKKIFNIQKGCLCELDDVEALDPYSAQENAMLILNPIISIHKLAKHSYRYSFSKKARVIDKQTGVQQMMNKRISPMNVNTDANNESALSNLTSVITNYNKIPYSFFKMVELHTCALSNQEKSNQLLNLWTIIELFVETDINDSDKINQICNILSTVMCSDYINRKLIILYNEIKQCCPEVHSQYLDELDVGATAYEKFLALLSLREYNSVFDETIEKLANYPLPKYRMMYFHDEIFVDSLGILQCIESHANRLRWHIMRIYRNRNMVVHDGNYMPYINTIIENLHFYVDTIFDKLIHYYKNGIFSTSDILTHMKNIEYRYQKTLGRGKKKNTSIALTKENYLDMILGHSYYTENICE</sequence>